<organism evidence="4 5">
    <name type="scientific">Conoideocrella luteorostrata</name>
    <dbReference type="NCBI Taxonomy" id="1105319"/>
    <lineage>
        <taxon>Eukaryota</taxon>
        <taxon>Fungi</taxon>
        <taxon>Dikarya</taxon>
        <taxon>Ascomycota</taxon>
        <taxon>Pezizomycotina</taxon>
        <taxon>Sordariomycetes</taxon>
        <taxon>Hypocreomycetidae</taxon>
        <taxon>Hypocreales</taxon>
        <taxon>Clavicipitaceae</taxon>
        <taxon>Conoideocrella</taxon>
    </lineage>
</organism>
<evidence type="ECO:0000259" key="3">
    <source>
        <dbReference type="Pfam" id="PF03959"/>
    </source>
</evidence>
<dbReference type="InterPro" id="IPR005645">
    <property type="entry name" value="FSH-like_dom"/>
</dbReference>
<feature type="compositionally biased region" description="Low complexity" evidence="2">
    <location>
        <begin position="1"/>
        <end position="15"/>
    </location>
</feature>
<comment type="caution">
    <text evidence="4">The sequence shown here is derived from an EMBL/GenBank/DDBJ whole genome shotgun (WGS) entry which is preliminary data.</text>
</comment>
<evidence type="ECO:0000256" key="2">
    <source>
        <dbReference type="SAM" id="MobiDB-lite"/>
    </source>
</evidence>
<dbReference type="InterPro" id="IPR029058">
    <property type="entry name" value="AB_hydrolase_fold"/>
</dbReference>
<accession>A0AAJ0CLT2</accession>
<dbReference type="Proteomes" id="UP001251528">
    <property type="component" value="Unassembled WGS sequence"/>
</dbReference>
<dbReference type="InterPro" id="IPR050593">
    <property type="entry name" value="LovG"/>
</dbReference>
<dbReference type="EMBL" id="JASWJB010000188">
    <property type="protein sequence ID" value="KAK2593947.1"/>
    <property type="molecule type" value="Genomic_DNA"/>
</dbReference>
<dbReference type="GO" id="GO:0019748">
    <property type="term" value="P:secondary metabolic process"/>
    <property type="evidence" value="ECO:0007669"/>
    <property type="project" value="TreeGrafter"/>
</dbReference>
<evidence type="ECO:0000313" key="4">
    <source>
        <dbReference type="EMBL" id="KAK2593947.1"/>
    </source>
</evidence>
<reference evidence="4" key="1">
    <citation type="submission" date="2023-06" db="EMBL/GenBank/DDBJ databases">
        <title>Conoideocrella luteorostrata (Hypocreales: Clavicipitaceae), a potential biocontrol fungus for elongate hemlock scale in United States Christmas tree production areas.</title>
        <authorList>
            <person name="Barrett H."/>
            <person name="Lovett B."/>
            <person name="Macias A.M."/>
            <person name="Stajich J.E."/>
            <person name="Kasson M.T."/>
        </authorList>
    </citation>
    <scope>NUCLEOTIDE SEQUENCE</scope>
    <source>
        <strain evidence="4">ARSEF 14590</strain>
    </source>
</reference>
<keyword evidence="5" id="KW-1185">Reference proteome</keyword>
<dbReference type="AlphaFoldDB" id="A0AAJ0CLT2"/>
<dbReference type="GO" id="GO:0005737">
    <property type="term" value="C:cytoplasm"/>
    <property type="evidence" value="ECO:0007669"/>
    <property type="project" value="TreeGrafter"/>
</dbReference>
<evidence type="ECO:0000313" key="5">
    <source>
        <dbReference type="Proteomes" id="UP001251528"/>
    </source>
</evidence>
<dbReference type="GO" id="GO:0005634">
    <property type="term" value="C:nucleus"/>
    <property type="evidence" value="ECO:0007669"/>
    <property type="project" value="TreeGrafter"/>
</dbReference>
<dbReference type="PANTHER" id="PTHR48070:SF6">
    <property type="entry name" value="ESTERASE OVCA2"/>
    <property type="match status" value="1"/>
</dbReference>
<name>A0AAJ0CLT2_9HYPO</name>
<keyword evidence="1" id="KW-0378">Hydrolase</keyword>
<protein>
    <recommendedName>
        <fullName evidence="3">Serine hydrolase domain-containing protein</fullName>
    </recommendedName>
</protein>
<sequence length="267" mass="29304">MTVSTTPTPTASQPSKQSDGKTDVKILMLHGFTQSGSIFRAKTRALEKLLTKVLSSISLTPQLIYPTGPNRLLPQDIPGYSPSKNGDDDDWQPDTWAWWRRDDNSGEYLYLEKGMATIAQTIREVGGIDGVCGFSQGGAATGIIAAALEPQREVPDGKAGEWVRELREANEGKALKFAVSYSGFWARPQSLKFLYEPNIKTPMMHYLGSLDTVVDEDRSQGLIDRCEHATTVVHPGGHHVPVSREWVMPLAGFIKDHAQESVPKAGL</sequence>
<dbReference type="PANTHER" id="PTHR48070">
    <property type="entry name" value="ESTERASE OVCA2"/>
    <property type="match status" value="1"/>
</dbReference>
<dbReference type="Gene3D" id="3.40.50.1820">
    <property type="entry name" value="alpha/beta hydrolase"/>
    <property type="match status" value="1"/>
</dbReference>
<proteinExistence type="predicted"/>
<dbReference type="GO" id="GO:0016787">
    <property type="term" value="F:hydrolase activity"/>
    <property type="evidence" value="ECO:0007669"/>
    <property type="project" value="UniProtKB-KW"/>
</dbReference>
<evidence type="ECO:0000256" key="1">
    <source>
        <dbReference type="ARBA" id="ARBA00022801"/>
    </source>
</evidence>
<feature type="domain" description="Serine hydrolase" evidence="3">
    <location>
        <begin position="23"/>
        <end position="248"/>
    </location>
</feature>
<dbReference type="Pfam" id="PF03959">
    <property type="entry name" value="FSH1"/>
    <property type="match status" value="1"/>
</dbReference>
<gene>
    <name evidence="4" type="ORF">QQS21_008354</name>
</gene>
<feature type="region of interest" description="Disordered" evidence="2">
    <location>
        <begin position="1"/>
        <end position="20"/>
    </location>
</feature>
<dbReference type="SUPFAM" id="SSF53474">
    <property type="entry name" value="alpha/beta-Hydrolases"/>
    <property type="match status" value="1"/>
</dbReference>